<protein>
    <submittedName>
        <fullName evidence="9">DedA family protein</fullName>
    </submittedName>
</protein>
<keyword evidence="6 7" id="KW-0472">Membrane</keyword>
<gene>
    <name evidence="9" type="ORF">ELD05_09370</name>
</gene>
<dbReference type="InterPro" id="IPR032816">
    <property type="entry name" value="VTT_dom"/>
</dbReference>
<comment type="similarity">
    <text evidence="2">Belongs to the DedA family.</text>
</comment>
<dbReference type="RefSeq" id="WP_127352216.1">
    <property type="nucleotide sequence ID" value="NZ_CP034791.1"/>
</dbReference>
<comment type="subcellular location">
    <subcellularLocation>
        <location evidence="1">Cell membrane</location>
        <topology evidence="1">Multi-pass membrane protein</topology>
    </subcellularLocation>
</comment>
<evidence type="ECO:0000256" key="4">
    <source>
        <dbReference type="ARBA" id="ARBA00022692"/>
    </source>
</evidence>
<evidence type="ECO:0000256" key="2">
    <source>
        <dbReference type="ARBA" id="ARBA00010792"/>
    </source>
</evidence>
<feature type="domain" description="VTT" evidence="8">
    <location>
        <begin position="36"/>
        <end position="162"/>
    </location>
</feature>
<organism evidence="9 10">
    <name type="scientific">Caldicellulosiruptor changbaiensis</name>
    <dbReference type="NCBI Taxonomy" id="1222016"/>
    <lineage>
        <taxon>Bacteria</taxon>
        <taxon>Bacillati</taxon>
        <taxon>Bacillota</taxon>
        <taxon>Bacillota incertae sedis</taxon>
        <taxon>Caldicellulosiruptorales</taxon>
        <taxon>Caldicellulosiruptoraceae</taxon>
        <taxon>Caldicellulosiruptor</taxon>
    </lineage>
</organism>
<dbReference type="PANTHER" id="PTHR42709">
    <property type="entry name" value="ALKALINE PHOSPHATASE LIKE PROTEIN"/>
    <property type="match status" value="1"/>
</dbReference>
<dbReference type="InterPro" id="IPR051311">
    <property type="entry name" value="DedA_domain"/>
</dbReference>
<feature type="transmembrane region" description="Helical" evidence="7">
    <location>
        <begin position="21"/>
        <end position="50"/>
    </location>
</feature>
<evidence type="ECO:0000259" key="8">
    <source>
        <dbReference type="Pfam" id="PF09335"/>
    </source>
</evidence>
<dbReference type="Proteomes" id="UP000282930">
    <property type="component" value="Chromosome"/>
</dbReference>
<evidence type="ECO:0000313" key="9">
    <source>
        <dbReference type="EMBL" id="AZT90834.1"/>
    </source>
</evidence>
<dbReference type="GO" id="GO:0005886">
    <property type="term" value="C:plasma membrane"/>
    <property type="evidence" value="ECO:0007669"/>
    <property type="project" value="UniProtKB-SubCell"/>
</dbReference>
<evidence type="ECO:0000256" key="3">
    <source>
        <dbReference type="ARBA" id="ARBA00022475"/>
    </source>
</evidence>
<evidence type="ECO:0000256" key="1">
    <source>
        <dbReference type="ARBA" id="ARBA00004651"/>
    </source>
</evidence>
<feature type="transmembrane region" description="Helical" evidence="7">
    <location>
        <begin position="142"/>
        <end position="160"/>
    </location>
</feature>
<accession>A0A3T0D6Y2</accession>
<dbReference type="PANTHER" id="PTHR42709:SF6">
    <property type="entry name" value="UNDECAPRENYL PHOSPHATE TRANSPORTER A"/>
    <property type="match status" value="1"/>
</dbReference>
<keyword evidence="5 7" id="KW-1133">Transmembrane helix</keyword>
<evidence type="ECO:0000256" key="6">
    <source>
        <dbReference type="ARBA" id="ARBA00023136"/>
    </source>
</evidence>
<evidence type="ECO:0000313" key="10">
    <source>
        <dbReference type="Proteomes" id="UP000282930"/>
    </source>
</evidence>
<dbReference type="AlphaFoldDB" id="A0A3T0D6Y2"/>
<feature type="transmembrane region" description="Helical" evidence="7">
    <location>
        <begin position="56"/>
        <end position="81"/>
    </location>
</feature>
<dbReference type="EMBL" id="CP034791">
    <property type="protein sequence ID" value="AZT90834.1"/>
    <property type="molecule type" value="Genomic_DNA"/>
</dbReference>
<keyword evidence="4 7" id="KW-0812">Transmembrane</keyword>
<reference evidence="9 10" key="1">
    <citation type="submission" date="2018-12" db="EMBL/GenBank/DDBJ databases">
        <title>Genome sequence from the cellulolytic species, Caldicellulosiruptor changbaiensis.</title>
        <authorList>
            <person name="Blumer-Schuette S.E."/>
            <person name="Mendoza C."/>
        </authorList>
    </citation>
    <scope>NUCLEOTIDE SEQUENCE [LARGE SCALE GENOMIC DNA]</scope>
    <source>
        <strain evidence="9 10">CBS-Z</strain>
    </source>
</reference>
<sequence length="208" mass="23573">MEVLKQIFISIAEYLSQFGYLGIFIGMTLESACIPIPSEIILPLGGYLVYKGIGNIFSMSLVATLGGYAGSVIAYLIGYYGGRPFILKYGKYFFISKHDFERAEKFFQKRGEITIFISRLLPVIRTFISLPAGIARMNFVKFSVYTILGSFPWSLVFVYLGKKLGDNWRTIEEHLKGLDYFILAVLIIAILAYVIIKLTRSKKRVDVE</sequence>
<keyword evidence="10" id="KW-1185">Reference proteome</keyword>
<name>A0A3T0D6Y2_9FIRM</name>
<evidence type="ECO:0000256" key="7">
    <source>
        <dbReference type="SAM" id="Phobius"/>
    </source>
</evidence>
<keyword evidence="3" id="KW-1003">Cell membrane</keyword>
<feature type="transmembrane region" description="Helical" evidence="7">
    <location>
        <begin position="180"/>
        <end position="196"/>
    </location>
</feature>
<proteinExistence type="inferred from homology"/>
<dbReference type="Pfam" id="PF09335">
    <property type="entry name" value="VTT_dom"/>
    <property type="match status" value="1"/>
</dbReference>
<dbReference type="KEGG" id="ccha:ELD05_09370"/>
<evidence type="ECO:0000256" key="5">
    <source>
        <dbReference type="ARBA" id="ARBA00022989"/>
    </source>
</evidence>